<organism evidence="2 3">
    <name type="scientific">Daedalea quercina L-15889</name>
    <dbReference type="NCBI Taxonomy" id="1314783"/>
    <lineage>
        <taxon>Eukaryota</taxon>
        <taxon>Fungi</taxon>
        <taxon>Dikarya</taxon>
        <taxon>Basidiomycota</taxon>
        <taxon>Agaricomycotina</taxon>
        <taxon>Agaricomycetes</taxon>
        <taxon>Polyporales</taxon>
        <taxon>Fomitopsis</taxon>
    </lineage>
</organism>
<name>A0A165SHT2_9APHY</name>
<proteinExistence type="predicted"/>
<evidence type="ECO:0000313" key="3">
    <source>
        <dbReference type="Proteomes" id="UP000076727"/>
    </source>
</evidence>
<reference evidence="2 3" key="1">
    <citation type="journal article" date="2016" name="Mol. Biol. Evol.">
        <title>Comparative Genomics of Early-Diverging Mushroom-Forming Fungi Provides Insights into the Origins of Lignocellulose Decay Capabilities.</title>
        <authorList>
            <person name="Nagy L.G."/>
            <person name="Riley R."/>
            <person name="Tritt A."/>
            <person name="Adam C."/>
            <person name="Daum C."/>
            <person name="Floudas D."/>
            <person name="Sun H."/>
            <person name="Yadav J.S."/>
            <person name="Pangilinan J."/>
            <person name="Larsson K.H."/>
            <person name="Matsuura K."/>
            <person name="Barry K."/>
            <person name="Labutti K."/>
            <person name="Kuo R."/>
            <person name="Ohm R.A."/>
            <person name="Bhattacharya S.S."/>
            <person name="Shirouzu T."/>
            <person name="Yoshinaga Y."/>
            <person name="Martin F.M."/>
            <person name="Grigoriev I.V."/>
            <person name="Hibbett D.S."/>
        </authorList>
    </citation>
    <scope>NUCLEOTIDE SEQUENCE [LARGE SCALE GENOMIC DNA]</scope>
    <source>
        <strain evidence="2 3">L-15889</strain>
    </source>
</reference>
<feature type="region of interest" description="Disordered" evidence="1">
    <location>
        <begin position="1"/>
        <end position="28"/>
    </location>
</feature>
<dbReference type="AlphaFoldDB" id="A0A165SHT2"/>
<dbReference type="EMBL" id="KV429043">
    <property type="protein sequence ID" value="KZT72013.1"/>
    <property type="molecule type" value="Genomic_DNA"/>
</dbReference>
<dbReference type="Proteomes" id="UP000076727">
    <property type="component" value="Unassembled WGS sequence"/>
</dbReference>
<accession>A0A165SHT2</accession>
<keyword evidence="3" id="KW-1185">Reference proteome</keyword>
<evidence type="ECO:0000256" key="1">
    <source>
        <dbReference type="SAM" id="MobiDB-lite"/>
    </source>
</evidence>
<protein>
    <submittedName>
        <fullName evidence="2">Uncharacterized protein</fullName>
    </submittedName>
</protein>
<evidence type="ECO:0000313" key="2">
    <source>
        <dbReference type="EMBL" id="KZT72013.1"/>
    </source>
</evidence>
<gene>
    <name evidence="2" type="ORF">DAEQUDRAFT_82774</name>
</gene>
<feature type="compositionally biased region" description="Polar residues" evidence="1">
    <location>
        <begin position="7"/>
        <end position="16"/>
    </location>
</feature>
<sequence length="164" mass="17457">MGGLGLTSRTNRQSAVGGSEHPSSYPHPGASSAIFTIQGAFVCTPDRDRIGHFICQFSCTSWRQHGSPAAASLGPWLPVSLPQTPAMDHPLRLHIPLPISRSGMSLSESTNGDINLVSVLWSGNCSTIAVQSWFRTFATRTTVDCWNWGNDGGTSTVVAGCEVL</sequence>